<dbReference type="Gene3D" id="3.20.10.10">
    <property type="entry name" value="D-amino Acid Aminotransferase, subunit A, domain 2"/>
    <property type="match status" value="1"/>
</dbReference>
<evidence type="ECO:0000256" key="8">
    <source>
        <dbReference type="ARBA" id="ARBA00014472"/>
    </source>
</evidence>
<evidence type="ECO:0000256" key="9">
    <source>
        <dbReference type="ARBA" id="ARBA00022898"/>
    </source>
</evidence>
<comment type="pathway">
    <text evidence="4">Amino-acid biosynthesis; L-valine biosynthesis; L-valine from pyruvate: step 4/4.</text>
</comment>
<comment type="function">
    <text evidence="2">Acts on leucine, isoleucine and valine.</text>
</comment>
<evidence type="ECO:0000256" key="2">
    <source>
        <dbReference type="ARBA" id="ARBA00003109"/>
    </source>
</evidence>
<comment type="similarity">
    <text evidence="6">Belongs to the class-IV pyridoxal-phosphate-dependent aminotransferase family.</text>
</comment>
<gene>
    <name evidence="14" type="ORF">NVS89_13865</name>
</gene>
<dbReference type="GO" id="GO:0008652">
    <property type="term" value="P:amino acid biosynthetic process"/>
    <property type="evidence" value="ECO:0007669"/>
    <property type="project" value="UniProtKB-ARBA"/>
</dbReference>
<comment type="pathway">
    <text evidence="5">Amino-acid biosynthesis; L-leucine biosynthesis; L-leucine from 3-methyl-2-oxobutanoate: step 4/4.</text>
</comment>
<keyword evidence="14" id="KW-0808">Transferase</keyword>
<dbReference type="GO" id="GO:0009082">
    <property type="term" value="P:branched-chain amino acid biosynthetic process"/>
    <property type="evidence" value="ECO:0007669"/>
    <property type="project" value="UniProtKB-KW"/>
</dbReference>
<evidence type="ECO:0000313" key="14">
    <source>
        <dbReference type="EMBL" id="MCS0496185.1"/>
    </source>
</evidence>
<dbReference type="AlphaFoldDB" id="A0A9X2PHH5"/>
<dbReference type="Gene3D" id="3.30.470.10">
    <property type="match status" value="1"/>
</dbReference>
<proteinExistence type="inferred from homology"/>
<dbReference type="FunFam" id="3.20.10.10:FF:000002">
    <property type="entry name" value="D-alanine aminotransferase"/>
    <property type="match status" value="1"/>
</dbReference>
<dbReference type="InterPro" id="IPR036038">
    <property type="entry name" value="Aminotransferase-like"/>
</dbReference>
<evidence type="ECO:0000256" key="10">
    <source>
        <dbReference type="ARBA" id="ARBA00023304"/>
    </source>
</evidence>
<comment type="catalytic activity">
    <reaction evidence="13">
        <text>L-leucine + 2-oxoglutarate = 4-methyl-2-oxopentanoate + L-glutamate</text>
        <dbReference type="Rhea" id="RHEA:18321"/>
        <dbReference type="ChEBI" id="CHEBI:16810"/>
        <dbReference type="ChEBI" id="CHEBI:17865"/>
        <dbReference type="ChEBI" id="CHEBI:29985"/>
        <dbReference type="ChEBI" id="CHEBI:57427"/>
        <dbReference type="EC" id="2.6.1.42"/>
    </reaction>
</comment>
<comment type="caution">
    <text evidence="14">The sequence shown here is derived from an EMBL/GenBank/DDBJ whole genome shotgun (WGS) entry which is preliminary data.</text>
</comment>
<dbReference type="InterPro" id="IPR001544">
    <property type="entry name" value="Aminotrans_IV"/>
</dbReference>
<accession>A0A9X2PHH5</accession>
<dbReference type="InterPro" id="IPR043131">
    <property type="entry name" value="BCAT-like_N"/>
</dbReference>
<protein>
    <recommendedName>
        <fullName evidence="8">Probable branched-chain-amino-acid aminotransferase</fullName>
        <ecNumber evidence="7">2.6.1.42</ecNumber>
    </recommendedName>
</protein>
<evidence type="ECO:0000256" key="3">
    <source>
        <dbReference type="ARBA" id="ARBA00004824"/>
    </source>
</evidence>
<comment type="catalytic activity">
    <reaction evidence="12">
        <text>L-isoleucine + 2-oxoglutarate = (S)-3-methyl-2-oxopentanoate + L-glutamate</text>
        <dbReference type="Rhea" id="RHEA:24801"/>
        <dbReference type="ChEBI" id="CHEBI:16810"/>
        <dbReference type="ChEBI" id="CHEBI:29985"/>
        <dbReference type="ChEBI" id="CHEBI:35146"/>
        <dbReference type="ChEBI" id="CHEBI:58045"/>
        <dbReference type="EC" id="2.6.1.42"/>
    </reaction>
</comment>
<organism evidence="14 15">
    <name type="scientific">Ancylobacter mangrovi</name>
    <dbReference type="NCBI Taxonomy" id="2972472"/>
    <lineage>
        <taxon>Bacteria</taxon>
        <taxon>Pseudomonadati</taxon>
        <taxon>Pseudomonadota</taxon>
        <taxon>Alphaproteobacteria</taxon>
        <taxon>Hyphomicrobiales</taxon>
        <taxon>Xanthobacteraceae</taxon>
        <taxon>Ancylobacter</taxon>
    </lineage>
</organism>
<evidence type="ECO:0000256" key="13">
    <source>
        <dbReference type="ARBA" id="ARBA00049229"/>
    </source>
</evidence>
<dbReference type="RefSeq" id="WP_258733351.1">
    <property type="nucleotide sequence ID" value="NZ_JANTHZ010000006.1"/>
</dbReference>
<evidence type="ECO:0000256" key="4">
    <source>
        <dbReference type="ARBA" id="ARBA00004931"/>
    </source>
</evidence>
<evidence type="ECO:0000256" key="12">
    <source>
        <dbReference type="ARBA" id="ARBA00048798"/>
    </source>
</evidence>
<evidence type="ECO:0000313" key="15">
    <source>
        <dbReference type="Proteomes" id="UP001151088"/>
    </source>
</evidence>
<dbReference type="EC" id="2.6.1.42" evidence="7"/>
<keyword evidence="14" id="KW-0032">Aminotransferase</keyword>
<evidence type="ECO:0000256" key="6">
    <source>
        <dbReference type="ARBA" id="ARBA00009320"/>
    </source>
</evidence>
<dbReference type="Pfam" id="PF01063">
    <property type="entry name" value="Aminotran_4"/>
    <property type="match status" value="1"/>
</dbReference>
<comment type="pathway">
    <text evidence="3">Amino-acid biosynthesis; L-isoleucine biosynthesis; L-isoleucine from 2-oxobutanoate: step 4/4.</text>
</comment>
<comment type="catalytic activity">
    <reaction evidence="11">
        <text>L-valine + 2-oxoglutarate = 3-methyl-2-oxobutanoate + L-glutamate</text>
        <dbReference type="Rhea" id="RHEA:24813"/>
        <dbReference type="ChEBI" id="CHEBI:11851"/>
        <dbReference type="ChEBI" id="CHEBI:16810"/>
        <dbReference type="ChEBI" id="CHEBI:29985"/>
        <dbReference type="ChEBI" id="CHEBI:57762"/>
        <dbReference type="EC" id="2.6.1.42"/>
    </reaction>
</comment>
<keyword evidence="10" id="KW-0100">Branched-chain amino acid biosynthesis</keyword>
<evidence type="ECO:0000256" key="1">
    <source>
        <dbReference type="ARBA" id="ARBA00001933"/>
    </source>
</evidence>
<dbReference type="PANTHER" id="PTHR42743">
    <property type="entry name" value="AMINO-ACID AMINOTRANSFERASE"/>
    <property type="match status" value="1"/>
</dbReference>
<dbReference type="EMBL" id="JANTHZ010000006">
    <property type="protein sequence ID" value="MCS0496185.1"/>
    <property type="molecule type" value="Genomic_DNA"/>
</dbReference>
<evidence type="ECO:0000256" key="5">
    <source>
        <dbReference type="ARBA" id="ARBA00005072"/>
    </source>
</evidence>
<evidence type="ECO:0000256" key="11">
    <source>
        <dbReference type="ARBA" id="ARBA00048212"/>
    </source>
</evidence>
<dbReference type="Proteomes" id="UP001151088">
    <property type="component" value="Unassembled WGS sequence"/>
</dbReference>
<keyword evidence="15" id="KW-1185">Reference proteome</keyword>
<dbReference type="SUPFAM" id="SSF56752">
    <property type="entry name" value="D-aminoacid aminotransferase-like PLP-dependent enzymes"/>
    <property type="match status" value="1"/>
</dbReference>
<dbReference type="InterPro" id="IPR043132">
    <property type="entry name" value="BCAT-like_C"/>
</dbReference>
<dbReference type="GO" id="GO:0005829">
    <property type="term" value="C:cytosol"/>
    <property type="evidence" value="ECO:0007669"/>
    <property type="project" value="TreeGrafter"/>
</dbReference>
<sequence length="273" mass="28313">MSTTIDVEDRGFTLGDGVFDTALALGGRVFARERHVARLLEAARLLGIGVERARIEATLDAAIEAAPGAEPAILRTTLTRGTAARGLWPASTGEPTLVTTRAAWSAALLGKPARLVTATGRRNEFSPTANLKTLGYLDHILAAREAVAAGVDDALILNTRGRVCCSTIANVFVLIAGRLITPSLGEGCLPGILRALVIEAAPKLGLAVEERPLAPEALHGADAVFLTNSVGFIRPVTALDGEMLAREPEVTDALVAALGAHVLAECGVVLPAP</sequence>
<dbReference type="InterPro" id="IPR050571">
    <property type="entry name" value="Class-IV_PLP-Dep_Aminotrnsfr"/>
</dbReference>
<dbReference type="GO" id="GO:0004084">
    <property type="term" value="F:branched-chain-amino-acid transaminase activity"/>
    <property type="evidence" value="ECO:0007669"/>
    <property type="project" value="UniProtKB-EC"/>
</dbReference>
<keyword evidence="10" id="KW-0028">Amino-acid biosynthesis</keyword>
<reference evidence="14" key="1">
    <citation type="submission" date="2022-08" db="EMBL/GenBank/DDBJ databases">
        <authorList>
            <person name="Li F."/>
        </authorList>
    </citation>
    <scope>NUCLEOTIDE SEQUENCE</scope>
    <source>
        <strain evidence="14">MQZ15Z-1</strain>
    </source>
</reference>
<comment type="cofactor">
    <cofactor evidence="1">
        <name>pyridoxal 5'-phosphate</name>
        <dbReference type="ChEBI" id="CHEBI:597326"/>
    </cofactor>
</comment>
<evidence type="ECO:0000256" key="7">
    <source>
        <dbReference type="ARBA" id="ARBA00013053"/>
    </source>
</evidence>
<name>A0A9X2PHH5_9HYPH</name>
<dbReference type="PANTHER" id="PTHR42743:SF11">
    <property type="entry name" value="AMINODEOXYCHORISMATE LYASE"/>
    <property type="match status" value="1"/>
</dbReference>
<keyword evidence="9" id="KW-0663">Pyridoxal phosphate</keyword>